<name>A0AAD8T7I2_LOLMU</name>
<dbReference type="InterPro" id="IPR027443">
    <property type="entry name" value="IPNS-like_sf"/>
</dbReference>
<evidence type="ECO:0000256" key="5">
    <source>
        <dbReference type="ARBA" id="ARBA00074102"/>
    </source>
</evidence>
<gene>
    <name evidence="9" type="ORF">QYE76_038388</name>
</gene>
<dbReference type="GO" id="GO:0051213">
    <property type="term" value="F:dioxygenase activity"/>
    <property type="evidence" value="ECO:0007669"/>
    <property type="project" value="UniProtKB-KW"/>
</dbReference>
<sequence>MEIKKIDLRGLKPGGPGWDDARDAVTASMVANSCVVVQHDGLNRDIRQVLFGRAMPELFAFPVETKRRNVSNDVQYGGYIGQLPGMAGYESMSIEDVPDHGRISDFAKLFWPQGNPAFCETSAGFARDAIQLERTVTKMVLEGLGVRDKHALDSHHDRLRYTLRMAYYGSSPEDDAAKMSMPEHRDYVMTSMIVQHQVEGLEVQLKDGSWFSVPPEPDTCAIVAGSLFSVVTNGRVQACLHRVRTPSNRDRFSALLGCMPTKGCMVRAMDEFVDEGHPLMYHPCDPYEYVSFQYSEEGRKSKDALKSFCGVVKDEPAEAA</sequence>
<dbReference type="InterPro" id="IPR044861">
    <property type="entry name" value="IPNS-like_FE2OG_OXY"/>
</dbReference>
<evidence type="ECO:0000313" key="9">
    <source>
        <dbReference type="EMBL" id="KAK1677540.1"/>
    </source>
</evidence>
<accession>A0AAD8T7I2</accession>
<evidence type="ECO:0000259" key="8">
    <source>
        <dbReference type="PROSITE" id="PS51471"/>
    </source>
</evidence>
<proteinExistence type="inferred from homology"/>
<protein>
    <recommendedName>
        <fullName evidence="5">2-oxoglutarate-dependent dioxygenase DAO</fullName>
    </recommendedName>
    <alternativeName>
        <fullName evidence="6">Protein DIOXYGENASE FOR AUXIN OXIDATION</fullName>
    </alternativeName>
</protein>
<evidence type="ECO:0000256" key="6">
    <source>
        <dbReference type="ARBA" id="ARBA00076740"/>
    </source>
</evidence>
<keyword evidence="3" id="KW-0223">Dioxygenase</keyword>
<keyword evidence="10" id="KW-1185">Reference proteome</keyword>
<evidence type="ECO:0000256" key="7">
    <source>
        <dbReference type="RuleBase" id="RU003682"/>
    </source>
</evidence>
<dbReference type="AlphaFoldDB" id="A0AAD8T7I2"/>
<keyword evidence="2 7" id="KW-0479">Metal-binding</keyword>
<reference evidence="9" key="1">
    <citation type="submission" date="2023-07" db="EMBL/GenBank/DDBJ databases">
        <title>A chromosome-level genome assembly of Lolium multiflorum.</title>
        <authorList>
            <person name="Chen Y."/>
            <person name="Copetti D."/>
            <person name="Kolliker R."/>
            <person name="Studer B."/>
        </authorList>
    </citation>
    <scope>NUCLEOTIDE SEQUENCE</scope>
    <source>
        <strain evidence="9">02402/16</strain>
        <tissue evidence="9">Leaf</tissue>
    </source>
</reference>
<dbReference type="InterPro" id="IPR005123">
    <property type="entry name" value="Oxoglu/Fe-dep_dioxygenase_dom"/>
</dbReference>
<comment type="function">
    <text evidence="4">2-oxoglutarate-dependent dioxygenase essential for auxin catabolism and maintenance of auxin homeostasis in reproductive organs. Catalyzes the irreversible oxidation of indole-3-acetic acid (IAA) to the biologically inactive 2-oxoindole-3-acetic acid (OxIAA).</text>
</comment>
<dbReference type="SUPFAM" id="SSF51197">
    <property type="entry name" value="Clavaminate synthase-like"/>
    <property type="match status" value="1"/>
</dbReference>
<dbReference type="FunFam" id="2.60.120.330:FF:000017">
    <property type="entry name" value="2-oxoglutarate-dependent dioxygenase DAO"/>
    <property type="match status" value="1"/>
</dbReference>
<evidence type="ECO:0000256" key="1">
    <source>
        <dbReference type="ARBA" id="ARBA00008056"/>
    </source>
</evidence>
<dbReference type="InterPro" id="IPR050231">
    <property type="entry name" value="Iron_ascorbate_oxido_reductase"/>
</dbReference>
<dbReference type="PANTHER" id="PTHR47990">
    <property type="entry name" value="2-OXOGLUTARATE (2OG) AND FE(II)-DEPENDENT OXYGENASE SUPERFAMILY PROTEIN-RELATED"/>
    <property type="match status" value="1"/>
</dbReference>
<feature type="domain" description="Fe2OG dioxygenase" evidence="8">
    <location>
        <begin position="155"/>
        <end position="260"/>
    </location>
</feature>
<dbReference type="GO" id="GO:0046872">
    <property type="term" value="F:metal ion binding"/>
    <property type="evidence" value="ECO:0007669"/>
    <property type="project" value="UniProtKB-KW"/>
</dbReference>
<dbReference type="Gene3D" id="2.60.120.330">
    <property type="entry name" value="B-lactam Antibiotic, Isopenicillin N Synthase, Chain"/>
    <property type="match status" value="1"/>
</dbReference>
<evidence type="ECO:0000313" key="10">
    <source>
        <dbReference type="Proteomes" id="UP001231189"/>
    </source>
</evidence>
<evidence type="ECO:0000256" key="3">
    <source>
        <dbReference type="ARBA" id="ARBA00022964"/>
    </source>
</evidence>
<dbReference type="PROSITE" id="PS51471">
    <property type="entry name" value="FE2OG_OXY"/>
    <property type="match status" value="1"/>
</dbReference>
<keyword evidence="7" id="KW-0408">Iron</keyword>
<comment type="similarity">
    <text evidence="1 7">Belongs to the iron/ascorbate-dependent oxidoreductase family.</text>
</comment>
<keyword evidence="7" id="KW-0560">Oxidoreductase</keyword>
<organism evidence="9 10">
    <name type="scientific">Lolium multiflorum</name>
    <name type="common">Italian ryegrass</name>
    <name type="synonym">Lolium perenne subsp. multiflorum</name>
    <dbReference type="NCBI Taxonomy" id="4521"/>
    <lineage>
        <taxon>Eukaryota</taxon>
        <taxon>Viridiplantae</taxon>
        <taxon>Streptophyta</taxon>
        <taxon>Embryophyta</taxon>
        <taxon>Tracheophyta</taxon>
        <taxon>Spermatophyta</taxon>
        <taxon>Magnoliopsida</taxon>
        <taxon>Liliopsida</taxon>
        <taxon>Poales</taxon>
        <taxon>Poaceae</taxon>
        <taxon>BOP clade</taxon>
        <taxon>Pooideae</taxon>
        <taxon>Poodae</taxon>
        <taxon>Poeae</taxon>
        <taxon>Poeae Chloroplast Group 2 (Poeae type)</taxon>
        <taxon>Loliodinae</taxon>
        <taxon>Loliinae</taxon>
        <taxon>Lolium</taxon>
    </lineage>
</organism>
<dbReference type="Pfam" id="PF03171">
    <property type="entry name" value="2OG-FeII_Oxy"/>
    <property type="match status" value="1"/>
</dbReference>
<dbReference type="Proteomes" id="UP001231189">
    <property type="component" value="Unassembled WGS sequence"/>
</dbReference>
<evidence type="ECO:0000256" key="4">
    <source>
        <dbReference type="ARBA" id="ARBA00054658"/>
    </source>
</evidence>
<comment type="caution">
    <text evidence="9">The sequence shown here is derived from an EMBL/GenBank/DDBJ whole genome shotgun (WGS) entry which is preliminary data.</text>
</comment>
<dbReference type="EMBL" id="JAUUTY010000002">
    <property type="protein sequence ID" value="KAK1677540.1"/>
    <property type="molecule type" value="Genomic_DNA"/>
</dbReference>
<evidence type="ECO:0000256" key="2">
    <source>
        <dbReference type="ARBA" id="ARBA00022723"/>
    </source>
</evidence>